<dbReference type="Proteomes" id="UP000291116">
    <property type="component" value="Unassembled WGS sequence"/>
</dbReference>
<feature type="signal peptide" evidence="1">
    <location>
        <begin position="1"/>
        <end position="24"/>
    </location>
</feature>
<dbReference type="AlphaFoldDB" id="A0A448ZEQ1"/>
<evidence type="ECO:0000313" key="2">
    <source>
        <dbReference type="EMBL" id="VEU40522.1"/>
    </source>
</evidence>
<reference evidence="2 3" key="1">
    <citation type="submission" date="2019-01" db="EMBL/GenBank/DDBJ databases">
        <authorList>
            <person name="Ferrante I. M."/>
        </authorList>
    </citation>
    <scope>NUCLEOTIDE SEQUENCE [LARGE SCALE GENOMIC DNA]</scope>
    <source>
        <strain evidence="2 3">B856</strain>
    </source>
</reference>
<keyword evidence="1" id="KW-0732">Signal</keyword>
<feature type="chain" id="PRO_5019236680" evidence="1">
    <location>
        <begin position="25"/>
        <end position="260"/>
    </location>
</feature>
<dbReference type="EMBL" id="CAACVS010000287">
    <property type="protein sequence ID" value="VEU40522.1"/>
    <property type="molecule type" value="Genomic_DNA"/>
</dbReference>
<proteinExistence type="predicted"/>
<evidence type="ECO:0000256" key="1">
    <source>
        <dbReference type="SAM" id="SignalP"/>
    </source>
</evidence>
<evidence type="ECO:0000313" key="3">
    <source>
        <dbReference type="Proteomes" id="UP000291116"/>
    </source>
</evidence>
<name>A0A448ZEQ1_9STRA</name>
<accession>A0A448ZEQ1</accession>
<sequence length="260" mass="27918">MVSHCFQHRAIAGIALLLLGRLSASSGLATPRSFPAKLPSDLGPWEEAAAPLPGESRRGFLGAALGVCLPLALGGAPSASLADEYGRETEAPTLATGESFEICTKRGPLGACQKTEVRTASNDNDKAEKYFRQPTELVRRKDTEARTAEATEGNVLIERLKKQSEENSEKNELLVYQRTLLNDSSASFGPFDGQVLILNEDGRGFTLLANPQAMRLKKAGLIENNQKKFVRQPTKEELDAALAPEPAGPGFLDRFLGGGP</sequence>
<organism evidence="2 3">
    <name type="scientific">Pseudo-nitzschia multistriata</name>
    <dbReference type="NCBI Taxonomy" id="183589"/>
    <lineage>
        <taxon>Eukaryota</taxon>
        <taxon>Sar</taxon>
        <taxon>Stramenopiles</taxon>
        <taxon>Ochrophyta</taxon>
        <taxon>Bacillariophyta</taxon>
        <taxon>Bacillariophyceae</taxon>
        <taxon>Bacillariophycidae</taxon>
        <taxon>Bacillariales</taxon>
        <taxon>Bacillariaceae</taxon>
        <taxon>Pseudo-nitzschia</taxon>
    </lineage>
</organism>
<protein>
    <submittedName>
        <fullName evidence="2">Uncharacterized protein</fullName>
    </submittedName>
</protein>
<keyword evidence="3" id="KW-1185">Reference proteome</keyword>
<gene>
    <name evidence="2" type="ORF">PSNMU_V1.4_AUG-EV-PASAV3_0074110</name>
</gene>
<dbReference type="OrthoDB" id="40602at2759"/>